<dbReference type="EMBL" id="CM004397">
    <property type="protein sequence ID" value="OAY37572.1"/>
    <property type="molecule type" value="Genomic_DNA"/>
</dbReference>
<proteinExistence type="predicted"/>
<sequence length="89" mass="10337">MSILVKCKGRTWETHRVSKIAFNSQLCERAFYSRQGTVWDHLFQENFVFHFSMLAMSFDIPGTLSKSSIFTGSLVVIECHWARNLFTIT</sequence>
<evidence type="ECO:0000313" key="1">
    <source>
        <dbReference type="EMBL" id="OAY37572.1"/>
    </source>
</evidence>
<name>A0A2C9V0F8_MANES</name>
<accession>A0A2C9V0F8</accession>
<reference evidence="1" key="1">
    <citation type="submission" date="2016-02" db="EMBL/GenBank/DDBJ databases">
        <title>WGS assembly of Manihot esculenta.</title>
        <authorList>
            <person name="Bredeson J.V."/>
            <person name="Prochnik S.E."/>
            <person name="Lyons J.B."/>
            <person name="Schmutz J."/>
            <person name="Grimwood J."/>
            <person name="Vrebalov J."/>
            <person name="Bart R.S."/>
            <person name="Amuge T."/>
            <person name="Ferguson M.E."/>
            <person name="Green R."/>
            <person name="Putnam N."/>
            <person name="Stites J."/>
            <person name="Rounsley S."/>
            <person name="Rokhsar D.S."/>
        </authorList>
    </citation>
    <scope>NUCLEOTIDE SEQUENCE [LARGE SCALE GENOMIC DNA]</scope>
    <source>
        <tissue evidence="1">Leaf</tissue>
    </source>
</reference>
<dbReference type="AlphaFoldDB" id="A0A2C9V0F8"/>
<organism evidence="1">
    <name type="scientific">Manihot esculenta</name>
    <name type="common">Cassava</name>
    <name type="synonym">Jatropha manihot</name>
    <dbReference type="NCBI Taxonomy" id="3983"/>
    <lineage>
        <taxon>Eukaryota</taxon>
        <taxon>Viridiplantae</taxon>
        <taxon>Streptophyta</taxon>
        <taxon>Embryophyta</taxon>
        <taxon>Tracheophyta</taxon>
        <taxon>Spermatophyta</taxon>
        <taxon>Magnoliopsida</taxon>
        <taxon>eudicotyledons</taxon>
        <taxon>Gunneridae</taxon>
        <taxon>Pentapetalae</taxon>
        <taxon>rosids</taxon>
        <taxon>fabids</taxon>
        <taxon>Malpighiales</taxon>
        <taxon>Euphorbiaceae</taxon>
        <taxon>Crotonoideae</taxon>
        <taxon>Manihoteae</taxon>
        <taxon>Manihot</taxon>
    </lineage>
</organism>
<protein>
    <submittedName>
        <fullName evidence="1">Uncharacterized protein</fullName>
    </submittedName>
</protein>
<gene>
    <name evidence="1" type="ORF">MANES_11G111800</name>
</gene>